<dbReference type="PIRSF" id="PIRSF000382">
    <property type="entry name" value="MeTrfase_B12_ind"/>
    <property type="match status" value="1"/>
</dbReference>
<comment type="function">
    <text evidence="1">Catalyzes the transfer of a methyl group from 5-methyltetrahydrofolate to homocysteine resulting in methionine formation.</text>
</comment>
<feature type="binding site" evidence="12">
    <location>
        <position position="577"/>
    </location>
    <ligand>
        <name>5-methyltetrahydropteroyltri-L-glutamate</name>
        <dbReference type="ChEBI" id="CHEBI:58207"/>
    </ligand>
</feature>
<keyword evidence="11" id="KW-0486">Methionine biosynthesis</keyword>
<sequence>MSQTPFPTKTIEGYPRVGANRELKRALESYWAGRIDRPTFESAAHSLRVDTYARLKDLGLDDDYAIPADVAYYDQVLETALTVGALGGDAEDVSLDEEFTLARGNADTAPLEMTKWFDTNYHYIVPEISADQSFTARPQRLLKLVDEAREAGHTIRPYLVGPVTVLALSKAAESTAADGTTNPLDRLDDLAKSYAQVFAALKEAGVEWVQVAEPALVADHTGISDAELADRAGAIWTELLSSEDRPQVYLTTPYGSLQAGLDKLLAAAPEAFQVDVSRPTQALDSNYLGRIKEAVAKSPQTTLVAGLVDGRNVWAGDLNALVQTGEELGVKHVTTSVSLQHVPHTVEAEKNLPVDVAGWFSFADEKISEVVAVAAALDGKRDEVEQTFARSERALRTRKESERTHNEAVAKRVATLPEGQVAREPKFAERTEIQEELGLPKLPTTTIGSFPQTKQIRGARADHRAGKLTDEQYVEELRGEIASVIKLQEDLGIDVLVHGEPERNDMVQYFAELLDGFVVTENGWVQSYGSRCTRPPIVVGDVSRPEAMTTEWAKYAQSLSDKHVKGMLTGPVTILAWSFIRDDVHQSVSADQIGVALADEVADLEESGIDIIQIDEPALRELLPLRESDRASYLDWAVRAFRLVSLEAKPKTQIHTHLCYSEFGQIIDAVAALDADVTSIEAARSRMELLEDLNDSFTSEIGPGIYDIHSPRIPSVEEMEELIRAALKNVDEKRLWINPDCGLKTRGYEETEESLRNMVTARNNVVESLK</sequence>
<feature type="binding site" evidence="12">
    <location>
        <position position="615"/>
    </location>
    <ligand>
        <name>L-methionine</name>
        <dbReference type="ChEBI" id="CHEBI:57844"/>
    </ligand>
</feature>
<dbReference type="PANTHER" id="PTHR30519">
    <property type="entry name" value="5-METHYLTETRAHYDROPTEROYLTRIGLUTAMATE--HOMOCYSTEINE METHYLTRANSFERASE"/>
    <property type="match status" value="1"/>
</dbReference>
<evidence type="ECO:0000256" key="6">
    <source>
        <dbReference type="ARBA" id="ARBA00022605"/>
    </source>
</evidence>
<evidence type="ECO:0000256" key="1">
    <source>
        <dbReference type="ARBA" id="ARBA00002777"/>
    </source>
</evidence>
<proteinExistence type="inferred from homology"/>
<reference evidence="17" key="1">
    <citation type="submission" date="2023-05" db="EMBL/GenBank/DDBJ databases">
        <title>Metabolic capabilities are highly conserved among human nasal-associated Corynebacterium species in pangenomic analyses.</title>
        <authorList>
            <person name="Tran T.H."/>
            <person name="Roberts A.Q."/>
            <person name="Escapa I.F."/>
            <person name="Gao W."/>
            <person name="Conlan S."/>
            <person name="Kong H."/>
            <person name="Segre J.A."/>
            <person name="Kelly M.S."/>
            <person name="Lemon K.P."/>
        </authorList>
    </citation>
    <scope>NUCLEOTIDE SEQUENCE</scope>
    <source>
        <strain evidence="17">KPL2654</strain>
    </source>
</reference>
<evidence type="ECO:0000256" key="7">
    <source>
        <dbReference type="ARBA" id="ARBA00022679"/>
    </source>
</evidence>
<evidence type="ECO:0000259" key="16">
    <source>
        <dbReference type="Pfam" id="PF08267"/>
    </source>
</evidence>
<dbReference type="EC" id="2.1.1.14" evidence="4"/>
<dbReference type="SUPFAM" id="SSF51726">
    <property type="entry name" value="UROD/MetE-like"/>
    <property type="match status" value="2"/>
</dbReference>
<feature type="domain" description="Cobalamin-independent methionine synthase MetE C-terminal/archaeal" evidence="15">
    <location>
        <begin position="442"/>
        <end position="761"/>
    </location>
</feature>
<dbReference type="InterPro" id="IPR006276">
    <property type="entry name" value="Cobalamin-indep_Met_synthase"/>
</dbReference>
<keyword evidence="5 17" id="KW-0489">Methyltransferase</keyword>
<dbReference type="RefSeq" id="WP_284589734.1">
    <property type="nucleotide sequence ID" value="NZ_CP100361.1"/>
</dbReference>
<evidence type="ECO:0000313" key="17">
    <source>
        <dbReference type="EMBL" id="MDK4326263.1"/>
    </source>
</evidence>
<comment type="cofactor">
    <cofactor evidence="13">
        <name>Zn(2+)</name>
        <dbReference type="ChEBI" id="CHEBI:29105"/>
    </cofactor>
    <text evidence="13">Binds 2 Zn(2+) ions per subunit.</text>
</comment>
<keyword evidence="10 13" id="KW-0862">Zinc</keyword>
<dbReference type="GO" id="GO:0003871">
    <property type="term" value="F:5-methyltetrahydropteroyltriglutamate-homocysteine S-methyltransferase activity"/>
    <property type="evidence" value="ECO:0007669"/>
    <property type="project" value="UniProtKB-EC"/>
</dbReference>
<evidence type="ECO:0000256" key="2">
    <source>
        <dbReference type="ARBA" id="ARBA00004681"/>
    </source>
</evidence>
<evidence type="ECO:0000256" key="13">
    <source>
        <dbReference type="PIRSR" id="PIRSR000382-2"/>
    </source>
</evidence>
<dbReference type="InterPro" id="IPR013215">
    <property type="entry name" value="Cbl-indep_Met_Synth_N"/>
</dbReference>
<feature type="binding site" evidence="13">
    <location>
        <position position="659"/>
    </location>
    <ligand>
        <name>Zn(2+)</name>
        <dbReference type="ChEBI" id="CHEBI:29105"/>
        <label>1</label>
        <note>catalytic</note>
    </ligand>
</feature>
<feature type="binding site" evidence="12">
    <location>
        <begin position="531"/>
        <end position="532"/>
    </location>
    <ligand>
        <name>5-methyltetrahydropteroyltri-L-glutamate</name>
        <dbReference type="ChEBI" id="CHEBI:58207"/>
    </ligand>
</feature>
<evidence type="ECO:0000256" key="11">
    <source>
        <dbReference type="ARBA" id="ARBA00023167"/>
    </source>
</evidence>
<name>A0AAP4BUM3_9CORY</name>
<dbReference type="InterPro" id="IPR002629">
    <property type="entry name" value="Met_Synth_C/arc"/>
</dbReference>
<evidence type="ECO:0000259" key="15">
    <source>
        <dbReference type="Pfam" id="PF01717"/>
    </source>
</evidence>
<evidence type="ECO:0000256" key="4">
    <source>
        <dbReference type="ARBA" id="ARBA00012034"/>
    </source>
</evidence>
<dbReference type="Pfam" id="PF01717">
    <property type="entry name" value="Meth_synt_2"/>
    <property type="match status" value="1"/>
</dbReference>
<feature type="binding site" evidence="13">
    <location>
        <position position="681"/>
    </location>
    <ligand>
        <name>Zn(2+)</name>
        <dbReference type="ChEBI" id="CHEBI:29105"/>
        <label>1</label>
        <note>catalytic</note>
    </ligand>
</feature>
<feature type="binding site" evidence="13">
    <location>
        <position position="741"/>
    </location>
    <ligand>
        <name>Zn(2+)</name>
        <dbReference type="ChEBI" id="CHEBI:29105"/>
        <label>1</label>
        <note>catalytic</note>
    </ligand>
</feature>
<feature type="active site" description="Proton donor" evidence="14">
    <location>
        <position position="709"/>
    </location>
</feature>
<evidence type="ECO:0000313" key="18">
    <source>
        <dbReference type="Proteomes" id="UP001226160"/>
    </source>
</evidence>
<dbReference type="GO" id="GO:0008270">
    <property type="term" value="F:zinc ion binding"/>
    <property type="evidence" value="ECO:0007669"/>
    <property type="project" value="InterPro"/>
</dbReference>
<keyword evidence="6" id="KW-0028">Amino-acid biosynthesis</keyword>
<dbReference type="InterPro" id="IPR038071">
    <property type="entry name" value="UROD/MetE-like_sf"/>
</dbReference>
<feature type="domain" description="Cobalamin-independent methionine synthase MetE N-terminal" evidence="16">
    <location>
        <begin position="10"/>
        <end position="328"/>
    </location>
</feature>
<evidence type="ECO:0000256" key="12">
    <source>
        <dbReference type="PIRSR" id="PIRSR000382-1"/>
    </source>
</evidence>
<accession>A0AAP4BUM3</accession>
<evidence type="ECO:0000256" key="10">
    <source>
        <dbReference type="ARBA" id="ARBA00022833"/>
    </source>
</evidence>
<dbReference type="NCBIfam" id="NF003556">
    <property type="entry name" value="PRK05222.1"/>
    <property type="match status" value="1"/>
</dbReference>
<feature type="binding site" evidence="12">
    <location>
        <position position="120"/>
    </location>
    <ligand>
        <name>5-methyltetrahydropteroyltri-L-glutamate</name>
        <dbReference type="ChEBI" id="CHEBI:58207"/>
    </ligand>
</feature>
<organism evidence="17 18">
    <name type="scientific">Corynebacterium propinquum</name>
    <dbReference type="NCBI Taxonomy" id="43769"/>
    <lineage>
        <taxon>Bacteria</taxon>
        <taxon>Bacillati</taxon>
        <taxon>Actinomycetota</taxon>
        <taxon>Actinomycetes</taxon>
        <taxon>Mycobacteriales</taxon>
        <taxon>Corynebacteriaceae</taxon>
        <taxon>Corynebacterium</taxon>
    </lineage>
</organism>
<feature type="binding site" evidence="12">
    <location>
        <begin position="447"/>
        <end position="449"/>
    </location>
    <ligand>
        <name>L-homocysteine</name>
        <dbReference type="ChEBI" id="CHEBI:58199"/>
    </ligand>
</feature>
<keyword evidence="9" id="KW-0677">Repeat</keyword>
<evidence type="ECO:0000256" key="14">
    <source>
        <dbReference type="PIRSR" id="PIRSR000382-3"/>
    </source>
</evidence>
<dbReference type="GO" id="GO:0032259">
    <property type="term" value="P:methylation"/>
    <property type="evidence" value="ECO:0007669"/>
    <property type="project" value="UniProtKB-KW"/>
</dbReference>
<dbReference type="Proteomes" id="UP001226160">
    <property type="component" value="Unassembled WGS sequence"/>
</dbReference>
<evidence type="ECO:0000256" key="5">
    <source>
        <dbReference type="ARBA" id="ARBA00022603"/>
    </source>
</evidence>
<keyword evidence="8 13" id="KW-0479">Metal-binding</keyword>
<protein>
    <recommendedName>
        <fullName evidence="4">5-methyltetrahydropteroyltriglutamate--homocysteine S-methyltransferase</fullName>
        <ecNumber evidence="4">2.1.1.14</ecNumber>
    </recommendedName>
</protein>
<dbReference type="EMBL" id="JASNVP010000006">
    <property type="protein sequence ID" value="MDK4326263.1"/>
    <property type="molecule type" value="Genomic_DNA"/>
</dbReference>
<gene>
    <name evidence="17" type="primary">metE</name>
    <name evidence="17" type="ORF">QPX54_07045</name>
</gene>
<dbReference type="AlphaFoldDB" id="A0AAP4BUM3"/>
<feature type="binding site" evidence="12">
    <location>
        <position position="615"/>
    </location>
    <ligand>
        <name>L-homocysteine</name>
        <dbReference type="ChEBI" id="CHEBI:58199"/>
    </ligand>
</feature>
<feature type="binding site" evidence="12">
    <location>
        <position position="500"/>
    </location>
    <ligand>
        <name>L-methionine</name>
        <dbReference type="ChEBI" id="CHEBI:57844"/>
    </ligand>
</feature>
<keyword evidence="7 17" id="KW-0808">Transferase</keyword>
<evidence type="ECO:0000256" key="9">
    <source>
        <dbReference type="ARBA" id="ARBA00022737"/>
    </source>
</evidence>
<evidence type="ECO:0000256" key="3">
    <source>
        <dbReference type="ARBA" id="ARBA00009553"/>
    </source>
</evidence>
<dbReference type="Pfam" id="PF08267">
    <property type="entry name" value="Meth_synt_1"/>
    <property type="match status" value="1"/>
</dbReference>
<dbReference type="GO" id="GO:0009086">
    <property type="term" value="P:methionine biosynthetic process"/>
    <property type="evidence" value="ECO:0007669"/>
    <property type="project" value="UniProtKB-KW"/>
</dbReference>
<dbReference type="Gene3D" id="3.20.20.210">
    <property type="match status" value="2"/>
</dbReference>
<comment type="caution">
    <text evidence="17">The sequence shown here is derived from an EMBL/GenBank/DDBJ whole genome shotgun (WGS) entry which is preliminary data.</text>
</comment>
<comment type="similarity">
    <text evidence="3">Belongs to the vitamin-B12 independent methionine synthase family.</text>
</comment>
<evidence type="ECO:0000256" key="8">
    <source>
        <dbReference type="ARBA" id="ARBA00022723"/>
    </source>
</evidence>
<feature type="binding site" evidence="12">
    <location>
        <position position="24"/>
    </location>
    <ligand>
        <name>5-methyltetrahydropteroyltri-L-glutamate</name>
        <dbReference type="ChEBI" id="CHEBI:58207"/>
    </ligand>
</feature>
<comment type="pathway">
    <text evidence="2">Amino-acid biosynthesis; L-methionine biosynthesis via de novo pathway; L-methionine from L-homocysteine (MetE route): step 1/1.</text>
</comment>
<dbReference type="CDD" id="cd03311">
    <property type="entry name" value="CIMS_C_terminal_like"/>
    <property type="match status" value="1"/>
</dbReference>
<feature type="binding site" evidence="13">
    <location>
        <position position="657"/>
    </location>
    <ligand>
        <name>Zn(2+)</name>
        <dbReference type="ChEBI" id="CHEBI:29105"/>
        <label>1</label>
        <note>catalytic</note>
    </ligand>
</feature>
<feature type="binding site" evidence="12">
    <location>
        <begin position="447"/>
        <end position="449"/>
    </location>
    <ligand>
        <name>L-methionine</name>
        <dbReference type="ChEBI" id="CHEBI:57844"/>
    </ligand>
</feature>